<evidence type="ECO:0000313" key="12">
    <source>
        <dbReference type="Proteomes" id="UP000886998"/>
    </source>
</evidence>
<keyword evidence="2" id="KW-0645">Protease</keyword>
<name>A0A8X6YGJ4_9ARAC</name>
<dbReference type="CDD" id="cd17059">
    <property type="entry name" value="Ubl_OTU1"/>
    <property type="match status" value="1"/>
</dbReference>
<dbReference type="InterPro" id="IPR057766">
    <property type="entry name" value="Znf-C2H2_OTU1-like_C"/>
</dbReference>
<gene>
    <name evidence="11" type="primary">YOD1</name>
    <name evidence="11" type="ORF">TNIN_164031</name>
</gene>
<dbReference type="GO" id="GO:0008270">
    <property type="term" value="F:zinc ion binding"/>
    <property type="evidence" value="ECO:0007669"/>
    <property type="project" value="UniProtKB-KW"/>
</dbReference>
<dbReference type="InterPro" id="IPR038765">
    <property type="entry name" value="Papain-like_cys_pep_sf"/>
</dbReference>
<evidence type="ECO:0000256" key="9">
    <source>
        <dbReference type="RuleBase" id="RU367104"/>
    </source>
</evidence>
<proteinExistence type="predicted"/>
<keyword evidence="9" id="KW-0963">Cytoplasm</keyword>
<evidence type="ECO:0000256" key="5">
    <source>
        <dbReference type="ARBA" id="ARBA00022786"/>
    </source>
</evidence>
<dbReference type="EC" id="3.4.19.12" evidence="9"/>
<dbReference type="SUPFAM" id="SSF54236">
    <property type="entry name" value="Ubiquitin-like"/>
    <property type="match status" value="1"/>
</dbReference>
<evidence type="ECO:0000256" key="7">
    <source>
        <dbReference type="ARBA" id="ARBA00022807"/>
    </source>
</evidence>
<dbReference type="GO" id="GO:0036503">
    <property type="term" value="P:ERAD pathway"/>
    <property type="evidence" value="ECO:0007669"/>
    <property type="project" value="TreeGrafter"/>
</dbReference>
<evidence type="ECO:0000256" key="3">
    <source>
        <dbReference type="ARBA" id="ARBA00022723"/>
    </source>
</evidence>
<evidence type="ECO:0000256" key="4">
    <source>
        <dbReference type="ARBA" id="ARBA00022771"/>
    </source>
</evidence>
<dbReference type="InterPro" id="IPR003323">
    <property type="entry name" value="OTU_dom"/>
</dbReference>
<evidence type="ECO:0000256" key="8">
    <source>
        <dbReference type="ARBA" id="ARBA00022833"/>
    </source>
</evidence>
<keyword evidence="7 9" id="KW-0788">Thiol protease</keyword>
<dbReference type="Gene3D" id="3.10.20.90">
    <property type="entry name" value="Phosphatidylinositol 3-kinase Catalytic Subunit, Chain A, domain 1"/>
    <property type="match status" value="1"/>
</dbReference>
<keyword evidence="5 9" id="KW-0833">Ubl conjugation pathway</keyword>
<evidence type="ECO:0000256" key="2">
    <source>
        <dbReference type="ARBA" id="ARBA00022670"/>
    </source>
</evidence>
<protein>
    <recommendedName>
        <fullName evidence="9">Ubiquitin thioesterase OTU</fullName>
        <ecNumber evidence="9">3.4.19.12</ecNumber>
    </recommendedName>
</protein>
<keyword evidence="8" id="KW-0862">Zinc</keyword>
<keyword evidence="4" id="KW-0863">Zinc-finger</keyword>
<dbReference type="Pfam" id="PF21403">
    <property type="entry name" value="OTU1_UBXL"/>
    <property type="match status" value="1"/>
</dbReference>
<keyword evidence="12" id="KW-1185">Reference proteome</keyword>
<organism evidence="11 12">
    <name type="scientific">Trichonephila inaurata madagascariensis</name>
    <dbReference type="NCBI Taxonomy" id="2747483"/>
    <lineage>
        <taxon>Eukaryota</taxon>
        <taxon>Metazoa</taxon>
        <taxon>Ecdysozoa</taxon>
        <taxon>Arthropoda</taxon>
        <taxon>Chelicerata</taxon>
        <taxon>Arachnida</taxon>
        <taxon>Araneae</taxon>
        <taxon>Araneomorphae</taxon>
        <taxon>Entelegynae</taxon>
        <taxon>Araneoidea</taxon>
        <taxon>Nephilidae</taxon>
        <taxon>Trichonephila</taxon>
        <taxon>Trichonephila inaurata</taxon>
    </lineage>
</organism>
<evidence type="ECO:0000259" key="10">
    <source>
        <dbReference type="PROSITE" id="PS50802"/>
    </source>
</evidence>
<dbReference type="AlphaFoldDB" id="A0A8X6YGJ4"/>
<dbReference type="InterPro" id="IPR029071">
    <property type="entry name" value="Ubiquitin-like_domsf"/>
</dbReference>
<dbReference type="GO" id="GO:0030968">
    <property type="term" value="P:endoplasmic reticulum unfolded protein response"/>
    <property type="evidence" value="ECO:0007669"/>
    <property type="project" value="TreeGrafter"/>
</dbReference>
<dbReference type="EMBL" id="BMAV01019496">
    <property type="protein sequence ID" value="GFY72521.1"/>
    <property type="molecule type" value="Genomic_DNA"/>
</dbReference>
<dbReference type="PANTHER" id="PTHR13312">
    <property type="entry name" value="HIV-INDUCED PROTEIN-7-LIKE PROTEASE"/>
    <property type="match status" value="1"/>
</dbReference>
<dbReference type="GO" id="GO:0005634">
    <property type="term" value="C:nucleus"/>
    <property type="evidence" value="ECO:0007669"/>
    <property type="project" value="TreeGrafter"/>
</dbReference>
<comment type="function">
    <text evidence="9">Hydrolase that can remove conjugated ubiquitin from proteins and may therefore play an important regulatory role at the level of protein turnover by preventing degradation.</text>
</comment>
<dbReference type="GO" id="GO:0016579">
    <property type="term" value="P:protein deubiquitination"/>
    <property type="evidence" value="ECO:0007669"/>
    <property type="project" value="TreeGrafter"/>
</dbReference>
<keyword evidence="6 9" id="KW-0378">Hydrolase</keyword>
<dbReference type="InterPro" id="IPR048857">
    <property type="entry name" value="OTU1_Ubl"/>
</dbReference>
<reference evidence="11" key="1">
    <citation type="submission" date="2020-08" db="EMBL/GenBank/DDBJ databases">
        <title>Multicomponent nature underlies the extraordinary mechanical properties of spider dragline silk.</title>
        <authorList>
            <person name="Kono N."/>
            <person name="Nakamura H."/>
            <person name="Mori M."/>
            <person name="Yoshida Y."/>
            <person name="Ohtoshi R."/>
            <person name="Malay A.D."/>
            <person name="Moran D.A.P."/>
            <person name="Tomita M."/>
            <person name="Numata K."/>
            <person name="Arakawa K."/>
        </authorList>
    </citation>
    <scope>NUCLEOTIDE SEQUENCE</scope>
</reference>
<accession>A0A8X6YGJ4</accession>
<dbReference type="SUPFAM" id="SSF54001">
    <property type="entry name" value="Cysteine proteinases"/>
    <property type="match status" value="1"/>
</dbReference>
<dbReference type="GO" id="GO:0005829">
    <property type="term" value="C:cytosol"/>
    <property type="evidence" value="ECO:0007669"/>
    <property type="project" value="TreeGrafter"/>
</dbReference>
<dbReference type="Gene3D" id="3.90.70.80">
    <property type="match status" value="1"/>
</dbReference>
<dbReference type="Pfam" id="PF24560">
    <property type="entry name" value="zf-C2H2_OTU1_C"/>
    <property type="match status" value="1"/>
</dbReference>
<dbReference type="PROSITE" id="PS50802">
    <property type="entry name" value="OTU"/>
    <property type="match status" value="1"/>
</dbReference>
<keyword evidence="3" id="KW-0479">Metal-binding</keyword>
<evidence type="ECO:0000256" key="1">
    <source>
        <dbReference type="ARBA" id="ARBA00000707"/>
    </source>
</evidence>
<dbReference type="Pfam" id="PF02338">
    <property type="entry name" value="OTU"/>
    <property type="match status" value="1"/>
</dbReference>
<dbReference type="GO" id="GO:0004843">
    <property type="term" value="F:cysteine-type deubiquitinase activity"/>
    <property type="evidence" value="ECO:0007669"/>
    <property type="project" value="UniProtKB-UniRule"/>
</dbReference>
<dbReference type="Proteomes" id="UP000886998">
    <property type="component" value="Unassembled WGS sequence"/>
</dbReference>
<dbReference type="PANTHER" id="PTHR13312:SF0">
    <property type="entry name" value="UBIQUITIN THIOESTERASE OTU1"/>
    <property type="match status" value="1"/>
</dbReference>
<comment type="caution">
    <text evidence="11">The sequence shown here is derived from an EMBL/GenBank/DDBJ whole genome shotgun (WGS) entry which is preliminary data.</text>
</comment>
<evidence type="ECO:0000313" key="11">
    <source>
        <dbReference type="EMBL" id="GFY72521.1"/>
    </source>
</evidence>
<feature type="domain" description="OTU" evidence="10">
    <location>
        <begin position="306"/>
        <end position="441"/>
    </location>
</feature>
<sequence length="501" mass="55187">MAAGVTDFKNLNVLATSNSGPYFSFPGPILLWGLQCLKLSVLSIGLCFTVINALALTEAPLTKYGFIFVDAAVWICFQSINHITSIASAPTGRSVSSQLVSESFISIISLKATLDGLVSFPSLLSWNLQCLKLSVLSTGLCFTVINALSLTEAPLTKYGFIFVDAAIWICFQSINHIKSIALAPTVYLILCKGKMATNDFVLRCKTEKGAFTLTELIYDSTVGDLKLSLAKLTKVNPESMKFLGGYPPKILATENNSLKLSELNIHSGDTLIMEIMKVIPENASEGAAVGAQGNATQDLINQSAIMMRHTVPSNNSCLFNSIEYVASNGNGRRGEMNLRSVIANVVRENPEKYNEGFLEKPNHEYCAWITDPTHWGGAIELSILSECFGMEIVAINILSLSAHIFGEANGYSHRMFLIYDGIHYDPLVLEYEDHFETIFSTFDQRVMDMAMELAREAKESRQFTDVINYNLSCKSCYIRMRGSRGAYEHASYTGHCEFGEV</sequence>
<dbReference type="OrthoDB" id="65596at2759"/>
<evidence type="ECO:0000256" key="6">
    <source>
        <dbReference type="ARBA" id="ARBA00022801"/>
    </source>
</evidence>
<comment type="subcellular location">
    <subcellularLocation>
        <location evidence="9">Cytoplasm</location>
    </subcellularLocation>
</comment>
<dbReference type="CDD" id="cd22745">
    <property type="entry name" value="OTU_OTU1"/>
    <property type="match status" value="1"/>
</dbReference>
<comment type="catalytic activity">
    <reaction evidence="1 9">
        <text>Thiol-dependent hydrolysis of ester, thioester, amide, peptide and isopeptide bonds formed by the C-terminal Gly of ubiquitin (a 76-residue protein attached to proteins as an intracellular targeting signal).</text>
        <dbReference type="EC" id="3.4.19.12"/>
    </reaction>
</comment>